<name>E4RRY8_LEAB4</name>
<proteinExistence type="inferred from homology"/>
<gene>
    <name evidence="8" type="ordered locus">Lbys_2858</name>
</gene>
<dbReference type="PANTHER" id="PTHR33452">
    <property type="entry name" value="OXIDOREDUCTASE CATD-RELATED"/>
    <property type="match status" value="1"/>
</dbReference>
<evidence type="ECO:0000256" key="1">
    <source>
        <dbReference type="ARBA" id="ARBA00004651"/>
    </source>
</evidence>
<reference key="1">
    <citation type="submission" date="2010-11" db="EMBL/GenBank/DDBJ databases">
        <title>The complete genome of Leadbetterella byssophila DSM 17132.</title>
        <authorList>
            <consortium name="US DOE Joint Genome Institute (JGI-PGF)"/>
            <person name="Lucas S."/>
            <person name="Copeland A."/>
            <person name="Lapidus A."/>
            <person name="Glavina del Rio T."/>
            <person name="Dalin E."/>
            <person name="Tice H."/>
            <person name="Bruce D."/>
            <person name="Goodwin L."/>
            <person name="Pitluck S."/>
            <person name="Kyrpides N."/>
            <person name="Mavromatis K."/>
            <person name="Ivanova N."/>
            <person name="Teshima H."/>
            <person name="Brettin T."/>
            <person name="Detter J.C."/>
            <person name="Han C."/>
            <person name="Tapia R."/>
            <person name="Land M."/>
            <person name="Hauser L."/>
            <person name="Markowitz V."/>
            <person name="Cheng J.-F."/>
            <person name="Hugenholtz P."/>
            <person name="Woyke T."/>
            <person name="Wu D."/>
            <person name="Tindall B."/>
            <person name="Pomrenke H.G."/>
            <person name="Brambilla E."/>
            <person name="Klenk H.-P."/>
            <person name="Eisen J.A."/>
        </authorList>
    </citation>
    <scope>NUCLEOTIDE SEQUENCE [LARGE SCALE GENOMIC DNA]</scope>
    <source>
        <strain>DSM 17132</strain>
    </source>
</reference>
<dbReference type="InterPro" id="IPR032808">
    <property type="entry name" value="DoxX"/>
</dbReference>
<dbReference type="KEGG" id="lby:Lbys_2858"/>
<accession>E4RRY8</accession>
<comment type="subcellular location">
    <subcellularLocation>
        <location evidence="1">Cell membrane</location>
        <topology evidence="1">Multi-pass membrane protein</topology>
    </subcellularLocation>
</comment>
<comment type="similarity">
    <text evidence="2">Belongs to the DoxX family.</text>
</comment>
<feature type="transmembrane region" description="Helical" evidence="7">
    <location>
        <begin position="49"/>
        <end position="67"/>
    </location>
</feature>
<dbReference type="PANTHER" id="PTHR33452:SF1">
    <property type="entry name" value="INNER MEMBRANE PROTEIN YPHA-RELATED"/>
    <property type="match status" value="1"/>
</dbReference>
<organism evidence="8 9">
    <name type="scientific">Leadbetterella byssophila (strain DSM 17132 / JCM 16389 / KACC 11308 / NBRC 106382 / 4M15)</name>
    <dbReference type="NCBI Taxonomy" id="649349"/>
    <lineage>
        <taxon>Bacteria</taxon>
        <taxon>Pseudomonadati</taxon>
        <taxon>Bacteroidota</taxon>
        <taxon>Cytophagia</taxon>
        <taxon>Cytophagales</taxon>
        <taxon>Leadbetterellaceae</taxon>
        <taxon>Leadbetterella</taxon>
    </lineage>
</organism>
<evidence type="ECO:0000256" key="4">
    <source>
        <dbReference type="ARBA" id="ARBA00022692"/>
    </source>
</evidence>
<dbReference type="Pfam" id="PF07681">
    <property type="entry name" value="DoxX"/>
    <property type="match status" value="1"/>
</dbReference>
<dbReference type="OrthoDB" id="280866at2"/>
<sequence>MLDYFKNKDVGLLLARIAIGFPMLFYGVGKVINGIEPIKEMVVQSHLPGFLAYGVYIGEVLAPLMMIAGIYARWAALVFAFNCLCALVIGQSSYLFKLNDFGGWAVELLVMYMLVGLSLFFTGGGKYSLSKK</sequence>
<dbReference type="EMBL" id="CP002305">
    <property type="protein sequence ID" value="ADQ18520.1"/>
    <property type="molecule type" value="Genomic_DNA"/>
</dbReference>
<keyword evidence="3" id="KW-1003">Cell membrane</keyword>
<feature type="transmembrane region" description="Helical" evidence="7">
    <location>
        <begin position="101"/>
        <end position="122"/>
    </location>
</feature>
<evidence type="ECO:0000256" key="3">
    <source>
        <dbReference type="ARBA" id="ARBA00022475"/>
    </source>
</evidence>
<reference evidence="8 9" key="2">
    <citation type="journal article" date="2011" name="Stand. Genomic Sci.">
        <title>Complete genome sequence of Leadbetterella byssophila type strain (4M15).</title>
        <authorList>
            <person name="Abt B."/>
            <person name="Teshima H."/>
            <person name="Lucas S."/>
            <person name="Lapidus A."/>
            <person name="Del Rio T.G."/>
            <person name="Nolan M."/>
            <person name="Tice H."/>
            <person name="Cheng J.F."/>
            <person name="Pitluck S."/>
            <person name="Liolios K."/>
            <person name="Pagani I."/>
            <person name="Ivanova N."/>
            <person name="Mavromatis K."/>
            <person name="Pati A."/>
            <person name="Tapia R."/>
            <person name="Han C."/>
            <person name="Goodwin L."/>
            <person name="Chen A."/>
            <person name="Palaniappan K."/>
            <person name="Land M."/>
            <person name="Hauser L."/>
            <person name="Chang Y.J."/>
            <person name="Jeffries C.D."/>
            <person name="Rohde M."/>
            <person name="Goker M."/>
            <person name="Tindall B.J."/>
            <person name="Detter J.C."/>
            <person name="Woyke T."/>
            <person name="Bristow J."/>
            <person name="Eisen J.A."/>
            <person name="Markowitz V."/>
            <person name="Hugenholtz P."/>
            <person name="Klenk H.P."/>
            <person name="Kyrpides N.C."/>
        </authorList>
    </citation>
    <scope>NUCLEOTIDE SEQUENCE [LARGE SCALE GENOMIC DNA]</scope>
    <source>
        <strain evidence="9">DSM 17132 / JCM 16389 / KACC 11308 / NBRC 106382 / 4M15</strain>
    </source>
</reference>
<evidence type="ECO:0000256" key="7">
    <source>
        <dbReference type="SAM" id="Phobius"/>
    </source>
</evidence>
<evidence type="ECO:0000313" key="8">
    <source>
        <dbReference type="EMBL" id="ADQ18520.1"/>
    </source>
</evidence>
<dbReference type="InterPro" id="IPR051907">
    <property type="entry name" value="DoxX-like_oxidoreductase"/>
</dbReference>
<evidence type="ECO:0000256" key="2">
    <source>
        <dbReference type="ARBA" id="ARBA00006679"/>
    </source>
</evidence>
<keyword evidence="6 7" id="KW-0472">Membrane</keyword>
<evidence type="ECO:0000256" key="6">
    <source>
        <dbReference type="ARBA" id="ARBA00023136"/>
    </source>
</evidence>
<keyword evidence="9" id="KW-1185">Reference proteome</keyword>
<protein>
    <submittedName>
        <fullName evidence="8">DoxX family protein</fullName>
    </submittedName>
</protein>
<feature type="transmembrane region" description="Helical" evidence="7">
    <location>
        <begin position="12"/>
        <end position="29"/>
    </location>
</feature>
<dbReference type="HOGENOM" id="CLU_058421_6_3_10"/>
<dbReference type="STRING" id="649349.Lbys_2858"/>
<dbReference type="AlphaFoldDB" id="E4RRY8"/>
<dbReference type="GO" id="GO:0005886">
    <property type="term" value="C:plasma membrane"/>
    <property type="evidence" value="ECO:0007669"/>
    <property type="project" value="UniProtKB-SubCell"/>
</dbReference>
<keyword evidence="4 7" id="KW-0812">Transmembrane</keyword>
<dbReference type="RefSeq" id="WP_013409552.1">
    <property type="nucleotide sequence ID" value="NC_014655.1"/>
</dbReference>
<dbReference type="eggNOG" id="COG2259">
    <property type="taxonomic scope" value="Bacteria"/>
</dbReference>
<keyword evidence="5 7" id="KW-1133">Transmembrane helix</keyword>
<evidence type="ECO:0000313" key="9">
    <source>
        <dbReference type="Proteomes" id="UP000007435"/>
    </source>
</evidence>
<dbReference type="Proteomes" id="UP000007435">
    <property type="component" value="Chromosome"/>
</dbReference>
<evidence type="ECO:0000256" key="5">
    <source>
        <dbReference type="ARBA" id="ARBA00022989"/>
    </source>
</evidence>
<feature type="transmembrane region" description="Helical" evidence="7">
    <location>
        <begin position="74"/>
        <end position="95"/>
    </location>
</feature>